<organism evidence="1">
    <name type="scientific">Noctiluca scintillans</name>
    <name type="common">Sea sparkle</name>
    <name type="synonym">Red tide dinoflagellate</name>
    <dbReference type="NCBI Taxonomy" id="2966"/>
    <lineage>
        <taxon>Eukaryota</taxon>
        <taxon>Sar</taxon>
        <taxon>Alveolata</taxon>
        <taxon>Dinophyceae</taxon>
        <taxon>Noctilucales</taxon>
        <taxon>Noctilucaceae</taxon>
        <taxon>Noctiluca</taxon>
    </lineage>
</organism>
<proteinExistence type="predicted"/>
<dbReference type="AlphaFoldDB" id="A0A7S1F3P9"/>
<name>A0A7S1F3P9_NOCSC</name>
<accession>A0A7S1F3P9</accession>
<gene>
    <name evidence="1" type="ORF">NSCI0253_LOCUS16575</name>
</gene>
<sequence length="105" mass="11701">MSGTPRGQILDFQRNPKASKMTCPALEQTHSRAMKMHKTRTAFAFPSCRCGRHAARSPTPDDTQRVSKSCAEAQCQFCGPLMQGTENMFKRFEFTRKAPGSSRAS</sequence>
<protein>
    <submittedName>
        <fullName evidence="1">Uncharacterized protein</fullName>
    </submittedName>
</protein>
<dbReference type="EMBL" id="HBFQ01023571">
    <property type="protein sequence ID" value="CAD8842227.1"/>
    <property type="molecule type" value="Transcribed_RNA"/>
</dbReference>
<evidence type="ECO:0000313" key="1">
    <source>
        <dbReference type="EMBL" id="CAD8842227.1"/>
    </source>
</evidence>
<reference evidence="1" key="1">
    <citation type="submission" date="2021-01" db="EMBL/GenBank/DDBJ databases">
        <authorList>
            <person name="Corre E."/>
            <person name="Pelletier E."/>
            <person name="Niang G."/>
            <person name="Scheremetjew M."/>
            <person name="Finn R."/>
            <person name="Kale V."/>
            <person name="Holt S."/>
            <person name="Cochrane G."/>
            <person name="Meng A."/>
            <person name="Brown T."/>
            <person name="Cohen L."/>
        </authorList>
    </citation>
    <scope>NUCLEOTIDE SEQUENCE</scope>
</reference>